<dbReference type="EC" id="5.6.2.1" evidence="3"/>
<dbReference type="Pfam" id="PF01396">
    <property type="entry name" value="Zn_ribbon_Top1"/>
    <property type="match status" value="1"/>
</dbReference>
<keyword evidence="10 17" id="KW-0413">Isomerase</keyword>
<evidence type="ECO:0000256" key="10">
    <source>
        <dbReference type="ARBA" id="ARBA00023235"/>
    </source>
</evidence>
<feature type="non-terminal residue" evidence="17">
    <location>
        <position position="1"/>
    </location>
</feature>
<dbReference type="PRINTS" id="PR00417">
    <property type="entry name" value="PRTPISMRASEI"/>
</dbReference>
<evidence type="ECO:0000256" key="6">
    <source>
        <dbReference type="ARBA" id="ARBA00022833"/>
    </source>
</evidence>
<gene>
    <name evidence="17" type="primary">topA</name>
    <name evidence="17" type="ORF">ENJ46_01860</name>
</gene>
<dbReference type="EMBL" id="DRMN01000124">
    <property type="protein sequence ID" value="HFB54643.1"/>
    <property type="molecule type" value="Genomic_DNA"/>
</dbReference>
<dbReference type="Proteomes" id="UP000886042">
    <property type="component" value="Unassembled WGS sequence"/>
</dbReference>
<dbReference type="InterPro" id="IPR013824">
    <property type="entry name" value="Topo_IA_cen_sub1"/>
</dbReference>
<dbReference type="PANTHER" id="PTHR42785">
    <property type="entry name" value="DNA TOPOISOMERASE, TYPE IA, CORE"/>
    <property type="match status" value="1"/>
</dbReference>
<dbReference type="PROSITE" id="PS52039">
    <property type="entry name" value="TOPO_IA_2"/>
    <property type="match status" value="1"/>
</dbReference>
<dbReference type="HAMAP" id="MF_00952">
    <property type="entry name" value="Topoisom_1_prok"/>
    <property type="match status" value="1"/>
</dbReference>
<evidence type="ECO:0000256" key="14">
    <source>
        <dbReference type="ARBA" id="ARBA00032877"/>
    </source>
</evidence>
<evidence type="ECO:0000256" key="2">
    <source>
        <dbReference type="ARBA" id="ARBA00009446"/>
    </source>
</evidence>
<dbReference type="InterPro" id="IPR028612">
    <property type="entry name" value="Topoisom_1_IA"/>
</dbReference>
<evidence type="ECO:0000256" key="1">
    <source>
        <dbReference type="ARBA" id="ARBA00000213"/>
    </source>
</evidence>
<evidence type="ECO:0000256" key="7">
    <source>
        <dbReference type="ARBA" id="ARBA00022842"/>
    </source>
</evidence>
<keyword evidence="9" id="KW-0238">DNA-binding</keyword>
<dbReference type="GO" id="GO:0003917">
    <property type="term" value="F:DNA topoisomerase type I (single strand cut, ATP-independent) activity"/>
    <property type="evidence" value="ECO:0007669"/>
    <property type="project" value="UniProtKB-EC"/>
</dbReference>
<evidence type="ECO:0000256" key="8">
    <source>
        <dbReference type="ARBA" id="ARBA00023029"/>
    </source>
</evidence>
<keyword evidence="7" id="KW-0460">Magnesium</keyword>
<comment type="similarity">
    <text evidence="2">Belongs to the type IA topoisomerase family.</text>
</comment>
<comment type="catalytic activity">
    <reaction evidence="1">
        <text>ATP-independent breakage of single-stranded DNA, followed by passage and rejoining.</text>
        <dbReference type="EC" id="5.6.2.1"/>
    </reaction>
</comment>
<dbReference type="Gene3D" id="3.30.65.10">
    <property type="entry name" value="Bacterial Topoisomerase I, domain 1"/>
    <property type="match status" value="1"/>
</dbReference>
<dbReference type="Gene3D" id="2.70.20.10">
    <property type="entry name" value="Topoisomerase I, domain 3"/>
    <property type="match status" value="1"/>
</dbReference>
<evidence type="ECO:0000256" key="5">
    <source>
        <dbReference type="ARBA" id="ARBA00022771"/>
    </source>
</evidence>
<keyword evidence="4" id="KW-0479">Metal-binding</keyword>
<evidence type="ECO:0000256" key="9">
    <source>
        <dbReference type="ARBA" id="ARBA00023125"/>
    </source>
</evidence>
<dbReference type="InterPro" id="IPR013825">
    <property type="entry name" value="Topo_IA_cen_sub2"/>
</dbReference>
<dbReference type="SMART" id="SM00436">
    <property type="entry name" value="TOP1Bc"/>
    <property type="match status" value="1"/>
</dbReference>
<dbReference type="GO" id="GO:0005694">
    <property type="term" value="C:chromosome"/>
    <property type="evidence" value="ECO:0007669"/>
    <property type="project" value="InterPro"/>
</dbReference>
<organism evidence="17">
    <name type="scientific">Hellea balneolensis</name>
    <dbReference type="NCBI Taxonomy" id="287478"/>
    <lineage>
        <taxon>Bacteria</taxon>
        <taxon>Pseudomonadati</taxon>
        <taxon>Pseudomonadota</taxon>
        <taxon>Alphaproteobacteria</taxon>
        <taxon>Maricaulales</taxon>
        <taxon>Robiginitomaculaceae</taxon>
        <taxon>Hellea</taxon>
    </lineage>
</organism>
<evidence type="ECO:0000256" key="3">
    <source>
        <dbReference type="ARBA" id="ARBA00012891"/>
    </source>
</evidence>
<evidence type="ECO:0000256" key="11">
    <source>
        <dbReference type="ARBA" id="ARBA00030003"/>
    </source>
</evidence>
<dbReference type="InterPro" id="IPR025589">
    <property type="entry name" value="Toprim_C_rpt"/>
</dbReference>
<proteinExistence type="inferred from homology"/>
<comment type="caution">
    <text evidence="17">The sequence shown here is derived from an EMBL/GenBank/DDBJ whole genome shotgun (WGS) entry which is preliminary data.</text>
</comment>
<dbReference type="InterPro" id="IPR003602">
    <property type="entry name" value="Topo_IA_DNA-bd_dom"/>
</dbReference>
<keyword evidence="5" id="KW-0863">Zinc-finger</keyword>
<feature type="compositionally biased region" description="Basic residues" evidence="15">
    <location>
        <begin position="714"/>
        <end position="756"/>
    </location>
</feature>
<name>A0A7C3C4S6_9PROT</name>
<dbReference type="Pfam" id="PF01131">
    <property type="entry name" value="Topoisom_bac"/>
    <property type="match status" value="1"/>
</dbReference>
<dbReference type="PANTHER" id="PTHR42785:SF1">
    <property type="entry name" value="DNA TOPOISOMERASE"/>
    <property type="match status" value="1"/>
</dbReference>
<keyword evidence="6" id="KW-0862">Zinc</keyword>
<dbReference type="SUPFAM" id="SSF57783">
    <property type="entry name" value="Zinc beta-ribbon"/>
    <property type="match status" value="1"/>
</dbReference>
<dbReference type="GO" id="GO:0003677">
    <property type="term" value="F:DNA binding"/>
    <property type="evidence" value="ECO:0007669"/>
    <property type="project" value="UniProtKB-KW"/>
</dbReference>
<dbReference type="InterPro" id="IPR000380">
    <property type="entry name" value="Topo_IA"/>
</dbReference>
<dbReference type="InterPro" id="IPR013498">
    <property type="entry name" value="Topo_IA_Znf"/>
</dbReference>
<evidence type="ECO:0000256" key="15">
    <source>
        <dbReference type="SAM" id="MobiDB-lite"/>
    </source>
</evidence>
<sequence length="765" mass="84105">VFNAITKKSVTDAIKAPRELDMELVEAYLARRALDYLVGFTLSPVLWRKLPGARSAGRVQSVALRLICERETEIEQFDSQEYWTVDADIASAKGANFPAKLVALNGKKLEKFTLGNEELAKAAKKTLEAAALSVSHIEAKPVKRNPQPPFTTSTLQQEASRKLGFSATRTMQTAQKLYEGVDIGGETVGLITYMRTDGVSMVGEAITQARATIANKFGDKYVPASPRAYKTKAKNAQEAHEAIRPTSFVRSPDALNLSGDQAKLYALIWKRACASQMASAELERTTIDITDRAGTVALRATGSVVRFDGFLTLYIESGSEKDGDSVRLPALSPSDMVVAEKVNAEQHFTQPPPRFSEASLVKRMEELGIGRPSTYASILKVLQDRGYVALDKRRFIPDAKGRLVVSFLEEFFTKYVQYDYTADLEERLDLVSAGKLEWKTLLSNFWDGFSAHVDGTKDLRVSQVLDALNTALGPMIFPENEDGSDGRKCPTCDDGQLSLKVSRFGAFIGCTNYPECKYTRPFGKSGDAQPTGEDKVLGTDPDTGLDVWLKTGRYGPYVQLGEDKKPKRTSLPKTWPYDSIDIYKALKLLSLPREIGEHPDDGKMITGALGRYGPYILHAGTYANLQDIDEMFEVGLNRAVVLLAEKRAKGGGRGTNALKELGDHPDTKKPIRVMSGRYGPYVKYEKVNATIPKSVDPQDVTLEMALEYIEAKQAKAKKPAKKKPAKKKAPAKKKPAKKTAAKKPAAKKKPAKKKAATQKAPTKDT</sequence>
<dbReference type="SMART" id="SM00437">
    <property type="entry name" value="TOP1Ac"/>
    <property type="match status" value="1"/>
</dbReference>
<dbReference type="InterPro" id="IPR013826">
    <property type="entry name" value="Topo_IA_cen_sub3"/>
</dbReference>
<feature type="region of interest" description="Disordered" evidence="15">
    <location>
        <begin position="713"/>
        <end position="765"/>
    </location>
</feature>
<protein>
    <recommendedName>
        <fullName evidence="3">DNA topoisomerase</fullName>
        <ecNumber evidence="3">5.6.2.1</ecNumber>
    </recommendedName>
    <alternativeName>
        <fullName evidence="14">Omega-protein</fullName>
    </alternativeName>
    <alternativeName>
        <fullName evidence="13">Relaxing enzyme</fullName>
    </alternativeName>
    <alternativeName>
        <fullName evidence="11">Swivelase</fullName>
    </alternativeName>
    <alternativeName>
        <fullName evidence="12">Untwisting enzyme</fullName>
    </alternativeName>
</protein>
<feature type="domain" description="Topo IA-type catalytic" evidence="16">
    <location>
        <begin position="21"/>
        <end position="453"/>
    </location>
</feature>
<dbReference type="InterPro" id="IPR013497">
    <property type="entry name" value="Topo_IA_cen"/>
</dbReference>
<dbReference type="NCBIfam" id="TIGR01051">
    <property type="entry name" value="topA_bact"/>
    <property type="match status" value="1"/>
</dbReference>
<evidence type="ECO:0000259" key="16">
    <source>
        <dbReference type="PROSITE" id="PS52039"/>
    </source>
</evidence>
<evidence type="ECO:0000313" key="17">
    <source>
        <dbReference type="EMBL" id="HFB54643.1"/>
    </source>
</evidence>
<dbReference type="InterPro" id="IPR023406">
    <property type="entry name" value="Topo_IA_AS"/>
</dbReference>
<dbReference type="CDD" id="cd00186">
    <property type="entry name" value="TOP1Ac"/>
    <property type="match status" value="1"/>
</dbReference>
<dbReference type="PROSITE" id="PS00396">
    <property type="entry name" value="TOPO_IA_1"/>
    <property type="match status" value="1"/>
</dbReference>
<dbReference type="Gene3D" id="1.10.460.10">
    <property type="entry name" value="Topoisomerase I, domain 2"/>
    <property type="match status" value="1"/>
</dbReference>
<dbReference type="InterPro" id="IPR005733">
    <property type="entry name" value="TopoI_bac-type"/>
</dbReference>
<dbReference type="GO" id="GO:0006265">
    <property type="term" value="P:DNA topological change"/>
    <property type="evidence" value="ECO:0007669"/>
    <property type="project" value="InterPro"/>
</dbReference>
<accession>A0A7C3C4S6</accession>
<dbReference type="InterPro" id="IPR003601">
    <property type="entry name" value="Topo_IA_2"/>
</dbReference>
<dbReference type="GO" id="GO:0008270">
    <property type="term" value="F:zinc ion binding"/>
    <property type="evidence" value="ECO:0007669"/>
    <property type="project" value="UniProtKB-KW"/>
</dbReference>
<evidence type="ECO:0000256" key="4">
    <source>
        <dbReference type="ARBA" id="ARBA00022723"/>
    </source>
</evidence>
<dbReference type="SUPFAM" id="SSF56712">
    <property type="entry name" value="Prokaryotic type I DNA topoisomerase"/>
    <property type="match status" value="1"/>
</dbReference>
<keyword evidence="8" id="KW-0799">Topoisomerase</keyword>
<dbReference type="Gene3D" id="1.10.290.10">
    <property type="entry name" value="Topoisomerase I, domain 4"/>
    <property type="match status" value="1"/>
</dbReference>
<evidence type="ECO:0000256" key="13">
    <source>
        <dbReference type="ARBA" id="ARBA00032235"/>
    </source>
</evidence>
<dbReference type="Pfam" id="PF13368">
    <property type="entry name" value="Toprim_C_rpt"/>
    <property type="match status" value="3"/>
</dbReference>
<dbReference type="InterPro" id="IPR023405">
    <property type="entry name" value="Topo_IA_core_domain"/>
</dbReference>
<dbReference type="AlphaFoldDB" id="A0A7C3C4S6"/>
<reference evidence="17" key="1">
    <citation type="journal article" date="2020" name="mSystems">
        <title>Genome- and Community-Level Interaction Insights into Carbon Utilization and Element Cycling Functions of Hydrothermarchaeota in Hydrothermal Sediment.</title>
        <authorList>
            <person name="Zhou Z."/>
            <person name="Liu Y."/>
            <person name="Xu W."/>
            <person name="Pan J."/>
            <person name="Luo Z.H."/>
            <person name="Li M."/>
        </authorList>
    </citation>
    <scope>NUCLEOTIDE SEQUENCE [LARGE SCALE GENOMIC DNA]</scope>
    <source>
        <strain evidence="17">HyVt-489</strain>
    </source>
</reference>
<evidence type="ECO:0000256" key="12">
    <source>
        <dbReference type="ARBA" id="ARBA00031985"/>
    </source>
</evidence>